<name>A0AAP6KZS8_AERME</name>
<proteinExistence type="predicted"/>
<evidence type="ECO:0000313" key="3">
    <source>
        <dbReference type="Proteomes" id="UP001285835"/>
    </source>
</evidence>
<feature type="chain" id="PRO_5042973688" evidence="1">
    <location>
        <begin position="33"/>
        <end position="641"/>
    </location>
</feature>
<comment type="caution">
    <text evidence="2">The sequence shown here is derived from an EMBL/GenBank/DDBJ whole genome shotgun (WGS) entry which is preliminary data.</text>
</comment>
<reference evidence="2" key="1">
    <citation type="submission" date="2023-11" db="EMBL/GenBank/DDBJ databases">
        <title>WGS of Aeromonas in Northern Israel.</title>
        <authorList>
            <person name="Hershko Y."/>
        </authorList>
    </citation>
    <scope>NUCLEOTIDE SEQUENCE</scope>
    <source>
        <strain evidence="2">02297</strain>
    </source>
</reference>
<dbReference type="Pfam" id="PF06980">
    <property type="entry name" value="DUF1302"/>
    <property type="match status" value="1"/>
</dbReference>
<accession>A0AAP6KZS8</accession>
<sequence>MDYKHTSHGGGALRLRLLAAAITAALMPTVQAVEVDTGSEEWSVRFDNTGKFNYGVRTESADERMLATPNNNDGDYNFKDAGDTVTTRLDLLTELDVVNKGNTGFRLSAASWYDYAYRDVGADENPFINGNSASSGIVGQPPVAGNRHLSDYADRYYHGPSGELLDAFVFHNMELGDESLLGVKIGQHNIFWGETLLSPVHALSYGQSGLDLAKLAASPGTEAKELFVPRNQISASFTLNPEWTFAAQYFLDWNAARLPEAGTYYGSSDLVGFGAQSFLLGHTGGPGLAGPSGTLSNIRRGADIEPGKHGDWGIMAKWSPEALDATLGAFYRRTADILPQAVLDARGMTIRGAAPLPAGAVPNLRQSIANTSYALAYGDEIDIFGLSLSKDVAGVSVGSDLNYRQHMPLSSIPALLSATGPGGLANGFGIPAPVLGPRHPDTGVITDGSDGYSATGDTLHWTLNGLMTFADTALFDGAALLGELYYSNLLSLDDHNKALYKGEESYQGIDKPTRDNWGLAVNFTPTWYQVLPGVDMTMPLSVNWGLAGISPVQAGGAKDTGSYAVGLGATLYNQYFVDLKYVDSFGKSAECNDGAEDGATPNALDGAQRNTCYAGGYASFSGGGATTEDRGAIYLTLKTTY</sequence>
<gene>
    <name evidence="2" type="ORF">SJS82_00250</name>
</gene>
<dbReference type="InterPro" id="IPR010727">
    <property type="entry name" value="DUF1302"/>
</dbReference>
<keyword evidence="1" id="KW-0732">Signal</keyword>
<feature type="signal peptide" evidence="1">
    <location>
        <begin position="1"/>
        <end position="32"/>
    </location>
</feature>
<dbReference type="AlphaFoldDB" id="A0AAP6KZS8"/>
<evidence type="ECO:0000313" key="2">
    <source>
        <dbReference type="EMBL" id="MDX7920379.1"/>
    </source>
</evidence>
<dbReference type="EMBL" id="JAWZXF010000001">
    <property type="protein sequence ID" value="MDX7920379.1"/>
    <property type="molecule type" value="Genomic_DNA"/>
</dbReference>
<organism evidence="2 3">
    <name type="scientific">Aeromonas media</name>
    <dbReference type="NCBI Taxonomy" id="651"/>
    <lineage>
        <taxon>Bacteria</taxon>
        <taxon>Pseudomonadati</taxon>
        <taxon>Pseudomonadota</taxon>
        <taxon>Gammaproteobacteria</taxon>
        <taxon>Aeromonadales</taxon>
        <taxon>Aeromonadaceae</taxon>
        <taxon>Aeromonas</taxon>
    </lineage>
</organism>
<protein>
    <submittedName>
        <fullName evidence="2">DUF1302 domain-containing protein</fullName>
    </submittedName>
</protein>
<dbReference type="RefSeq" id="WP_319916045.1">
    <property type="nucleotide sequence ID" value="NZ_JAWZXF010000001.1"/>
</dbReference>
<dbReference type="Proteomes" id="UP001285835">
    <property type="component" value="Unassembled WGS sequence"/>
</dbReference>
<evidence type="ECO:0000256" key="1">
    <source>
        <dbReference type="SAM" id="SignalP"/>
    </source>
</evidence>